<accession>A0A7L7L2E9</accession>
<dbReference type="GO" id="GO:0016020">
    <property type="term" value="C:membrane"/>
    <property type="evidence" value="ECO:0007669"/>
    <property type="project" value="TreeGrafter"/>
</dbReference>
<keyword evidence="4" id="KW-0732">Signal</keyword>
<evidence type="ECO:0000256" key="5">
    <source>
        <dbReference type="ARBA" id="ARBA00022824"/>
    </source>
</evidence>
<dbReference type="InterPro" id="IPR022519">
    <property type="entry name" value="Gloeo/Verruco_rpt"/>
</dbReference>
<dbReference type="Proteomes" id="UP000514509">
    <property type="component" value="Chromosome"/>
</dbReference>
<dbReference type="InterPro" id="IPR021720">
    <property type="entry name" value="Malectin_dom"/>
</dbReference>
<protein>
    <submittedName>
        <fullName evidence="12">T9SS type A sorting domain-containing protein</fullName>
    </submittedName>
</protein>
<evidence type="ECO:0000256" key="1">
    <source>
        <dbReference type="ARBA" id="ARBA00004115"/>
    </source>
</evidence>
<dbReference type="InterPro" id="IPR008979">
    <property type="entry name" value="Galactose-bd-like_sf"/>
</dbReference>
<evidence type="ECO:0000313" key="12">
    <source>
        <dbReference type="EMBL" id="QMU26933.1"/>
    </source>
</evidence>
<keyword evidence="13" id="KW-1185">Reference proteome</keyword>
<dbReference type="PANTHER" id="PTHR13460:SF0">
    <property type="entry name" value="MALECTIN"/>
    <property type="match status" value="1"/>
</dbReference>
<dbReference type="NCBIfam" id="TIGR04183">
    <property type="entry name" value="Por_Secre_tail"/>
    <property type="match status" value="1"/>
</dbReference>
<feature type="domain" description="Malectin" evidence="10">
    <location>
        <begin position="855"/>
        <end position="992"/>
    </location>
</feature>
<comment type="subcellular location">
    <subcellularLocation>
        <location evidence="1">Endoplasmic reticulum membrane</location>
        <topology evidence="1">Single-pass type I membrane protein</topology>
    </subcellularLocation>
</comment>
<name>A0A7L7L2E9_9BACT</name>
<dbReference type="EMBL" id="CP055153">
    <property type="protein sequence ID" value="QMU26933.1"/>
    <property type="molecule type" value="Genomic_DNA"/>
</dbReference>
<dbReference type="InterPro" id="IPR039155">
    <property type="entry name" value="MLEC"/>
</dbReference>
<dbReference type="NCBIfam" id="TIGR03803">
    <property type="entry name" value="Gloeo_Verruco"/>
    <property type="match status" value="13"/>
</dbReference>
<dbReference type="GO" id="GO:0030246">
    <property type="term" value="F:carbohydrate binding"/>
    <property type="evidence" value="ECO:0007669"/>
    <property type="project" value="InterPro"/>
</dbReference>
<dbReference type="AlphaFoldDB" id="A0A7L7L2E9"/>
<dbReference type="KEGG" id="add:HUW48_02290"/>
<dbReference type="Pfam" id="PF11721">
    <property type="entry name" value="Malectin"/>
    <property type="match status" value="1"/>
</dbReference>
<feature type="domain" description="Secretion system C-terminal sorting" evidence="11">
    <location>
        <begin position="1026"/>
        <end position="1098"/>
    </location>
</feature>
<keyword evidence="8" id="KW-0325">Glycoprotein</keyword>
<dbReference type="SUPFAM" id="SSF49785">
    <property type="entry name" value="Galactose-binding domain-like"/>
    <property type="match status" value="1"/>
</dbReference>
<evidence type="ECO:0000256" key="7">
    <source>
        <dbReference type="ARBA" id="ARBA00023136"/>
    </source>
</evidence>
<keyword evidence="3" id="KW-0812">Transmembrane</keyword>
<keyword evidence="5" id="KW-0256">Endoplasmic reticulum</keyword>
<gene>
    <name evidence="12" type="ORF">HUW48_02290</name>
</gene>
<dbReference type="InterPro" id="IPR026444">
    <property type="entry name" value="Secre_tail"/>
</dbReference>
<dbReference type="PANTHER" id="PTHR13460">
    <property type="match status" value="1"/>
</dbReference>
<dbReference type="RefSeq" id="WP_182414135.1">
    <property type="nucleotide sequence ID" value="NZ_CP055153.1"/>
</dbReference>
<dbReference type="Gene3D" id="2.60.120.430">
    <property type="entry name" value="Galactose-binding lectin"/>
    <property type="match status" value="1"/>
</dbReference>
<dbReference type="SUPFAM" id="SSF63829">
    <property type="entry name" value="Calcium-dependent phosphotriesterase"/>
    <property type="match status" value="2"/>
</dbReference>
<evidence type="ECO:0000256" key="6">
    <source>
        <dbReference type="ARBA" id="ARBA00022989"/>
    </source>
</evidence>
<keyword evidence="7" id="KW-0472">Membrane</keyword>
<organism evidence="12 13">
    <name type="scientific">Adhaeribacter radiodurans</name>
    <dbReference type="NCBI Taxonomy" id="2745197"/>
    <lineage>
        <taxon>Bacteria</taxon>
        <taxon>Pseudomonadati</taxon>
        <taxon>Bacteroidota</taxon>
        <taxon>Cytophagia</taxon>
        <taxon>Cytophagales</taxon>
        <taxon>Hymenobacteraceae</taxon>
        <taxon>Adhaeribacter</taxon>
    </lineage>
</organism>
<evidence type="ECO:0000313" key="13">
    <source>
        <dbReference type="Proteomes" id="UP000514509"/>
    </source>
</evidence>
<keyword evidence="9" id="KW-0119">Carbohydrate metabolism</keyword>
<evidence type="ECO:0000256" key="2">
    <source>
        <dbReference type="ARBA" id="ARBA00009141"/>
    </source>
</evidence>
<sequence>MKKFVLLNALKFLSSEALHGLKPVILPLFLSRQYRASLLITILVLCPFLNVWAQDILAGLTSDGGLQGAGTAFTIKSDGTGFTVQKTFALSGKSPYGDLIKASDGNFYGMNSAGGTYGYGNIFKMTSAGKITNLYSFNYTTNGGNPQGSLKQGADGKFYGMTYSGGTNGYGTIFSFTPSGTYTVLHHFSLNADGGYPYDNLIQGTDGNFYGLTSQGGTYNNGTIFKISPSGTFNVLRHLNQASDGAYPYGSLVQGADGNFYGLTSQGGTYNNGTIFRVSPGGTFTVRRHLKYSSDGGYATGNSLIKAPDGNFYGMLYQGGLLGYGTIFKLTPGGSFTVLKSLDYTTQGGYPKGSLTQNTDGNLYGIMQSGGTYGYGTIFKITTSGTYTVLKHLNAAPNGGNAQGSLLRNSSDGNFYGMTSYGGSGNGGTIFKMTPVGAYTVLAHLPESSGANPSAGLIQARDGNFYGMTNNGGTNDNGSIFKFCSSTFSTVKSFNSSVNGQNPRGSLVQGSDGNLYGLASKGGSYGYGTIFKMTPGGTLSVLWNLNRTNDGGLPYGSLVQGADGNFYGMTSEGGIYDYGTVFRITPGGTFTVLWNFNLTNDGGFPYGSLIRGTDNNFYGMTYSGGINGYGTIFKITPGGVLTVIKKLDNVNGGKPYGNNLMQGQDGNFYGLTYYGGTYGYGTVFKCTPGGTLTVLHHLNILADGANPVGGLVRGSNGKLYGLTTYGGTYQGGTIFTISTTGTYSVVRHLNPTTDGNRPLGGLVVQKANPVANAQSVTTAVNTPKAITLTGSGGTPLEFKVAGQPQHGTLTGSNANRVYTPDPGFTGTDSFNFRVIWGCQSSTSQKVTITVGPLSTIRLNSGGDAVSTSLGNFRADAYFRGSTSISSTASPISNTTNDALYQDNRRVTNAGDSFSYNVPVTNGTYSVKLHFAEIYYSAAGKRKFNVTAEGTSWLSNYDIYVAAGGAKKAVIATKNVTVTDGTLNLNFISKVDKACVAAIEVVPVAGADRSIMDSQLIKPENELVTSLYPNPVKDRLTIELAAPAEHLFTAVIDATGKEVQQNKHELINKNKVELTVATLPAGLYLVQLQTGQARQTLKFMKE</sequence>
<dbReference type="Pfam" id="PF17963">
    <property type="entry name" value="Big_9"/>
    <property type="match status" value="1"/>
</dbReference>
<reference evidence="12 13" key="1">
    <citation type="submission" date="2020-08" db="EMBL/GenBank/DDBJ databases">
        <title>Adhaeribacter dokdonensis sp. nov., isolated from the rhizosphere of Elymus tsukushiensis, a plant native to the Dokdo Islands, Republic of Korea.</title>
        <authorList>
            <person name="Ghim S.Y."/>
        </authorList>
    </citation>
    <scope>NUCLEOTIDE SEQUENCE [LARGE SCALE GENOMIC DNA]</scope>
    <source>
        <strain evidence="12 13">KUDC8001</strain>
    </source>
</reference>
<evidence type="ECO:0000256" key="8">
    <source>
        <dbReference type="ARBA" id="ARBA00023180"/>
    </source>
</evidence>
<dbReference type="Pfam" id="PF18962">
    <property type="entry name" value="Por_Secre_tail"/>
    <property type="match status" value="1"/>
</dbReference>
<keyword evidence="6" id="KW-1133">Transmembrane helix</keyword>
<dbReference type="Gene3D" id="2.60.40.3440">
    <property type="match status" value="1"/>
</dbReference>
<evidence type="ECO:0000256" key="9">
    <source>
        <dbReference type="ARBA" id="ARBA00023277"/>
    </source>
</evidence>
<evidence type="ECO:0000256" key="4">
    <source>
        <dbReference type="ARBA" id="ARBA00022729"/>
    </source>
</evidence>
<proteinExistence type="inferred from homology"/>
<evidence type="ECO:0000259" key="11">
    <source>
        <dbReference type="Pfam" id="PF18962"/>
    </source>
</evidence>
<evidence type="ECO:0000259" key="10">
    <source>
        <dbReference type="Pfam" id="PF11721"/>
    </source>
</evidence>
<comment type="similarity">
    <text evidence="2">Belongs to the malectin family.</text>
</comment>
<evidence type="ECO:0000256" key="3">
    <source>
        <dbReference type="ARBA" id="ARBA00022692"/>
    </source>
</evidence>